<dbReference type="OrthoDB" id="9800666at2"/>
<dbReference type="SUPFAM" id="SSF82153">
    <property type="entry name" value="FAS1 domain"/>
    <property type="match status" value="1"/>
</dbReference>
<dbReference type="PATRIC" id="fig|1286171.3.peg.721"/>
<sequence length="278" mass="29508">MGKTKKAISMLVAVIMIGALTCGFSYGQSAYQLKVNEQTISDAAVEMHDGKTFLPMRFVAEALGGSAQWDAEKRMSTFVVGDKTVALTIDSDSALVNNVAATMDFPAHIMNGRTYVSTDFLNSALSLKTYINSTNMTVKVSNLPDIVETAVGAGSFTTLVAAVQAADLVDVLKSEGPFTVFAPTDEAFAALPEGTVENLLKPENKDQLVSILTYHVVPGKVMAADVVKIEKAATVQGQEVTVMVTDGKVMIDDANVVTTDIVTSNGVIHVIDKVILPK</sequence>
<dbReference type="InterPro" id="IPR050904">
    <property type="entry name" value="Adhesion/Biosynth-related"/>
</dbReference>
<dbReference type="PANTHER" id="PTHR10900:SF77">
    <property type="entry name" value="FI19380P1"/>
    <property type="match status" value="1"/>
</dbReference>
<dbReference type="Gene3D" id="2.30.180.10">
    <property type="entry name" value="FAS1 domain"/>
    <property type="match status" value="1"/>
</dbReference>
<evidence type="ECO:0000259" key="1">
    <source>
        <dbReference type="PROSITE" id="PS50213"/>
    </source>
</evidence>
<name>W8U544_PEPAC</name>
<dbReference type="PANTHER" id="PTHR10900">
    <property type="entry name" value="PERIOSTIN-RELATED"/>
    <property type="match status" value="1"/>
</dbReference>
<dbReference type="HOGENOM" id="CLU_1000198_0_0_9"/>
<dbReference type="PROSITE" id="PS50213">
    <property type="entry name" value="FAS1"/>
    <property type="match status" value="1"/>
</dbReference>
<dbReference type="GO" id="GO:0005615">
    <property type="term" value="C:extracellular space"/>
    <property type="evidence" value="ECO:0007669"/>
    <property type="project" value="TreeGrafter"/>
</dbReference>
<reference evidence="2 3" key="1">
    <citation type="journal article" date="2014" name="Genome Announc.">
        <title>Complete Genome Sequence of Amino Acid-Utilizing Eubacterium acidaminophilum al-2 (DSM 3953).</title>
        <authorList>
            <person name="Poehlein A."/>
            <person name="Andreesen J.R."/>
            <person name="Daniel R."/>
        </authorList>
    </citation>
    <scope>NUCLEOTIDE SEQUENCE [LARGE SCALE GENOMIC DNA]</scope>
    <source>
        <strain evidence="2 3">DSM 3953</strain>
    </source>
</reference>
<dbReference type="RefSeq" id="WP_158408882.1">
    <property type="nucleotide sequence ID" value="NZ_CP007452.1"/>
</dbReference>
<dbReference type="KEGG" id="eac:EAL2_c07760"/>
<dbReference type="Pfam" id="PF07833">
    <property type="entry name" value="Cu_amine_oxidN1"/>
    <property type="match status" value="1"/>
</dbReference>
<feature type="domain" description="FAS1" evidence="1">
    <location>
        <begin position="143"/>
        <end position="275"/>
    </location>
</feature>
<dbReference type="InterPro" id="IPR036378">
    <property type="entry name" value="FAS1_dom_sf"/>
</dbReference>
<proteinExistence type="predicted"/>
<gene>
    <name evidence="2" type="ORF">EAL2_c07760</name>
</gene>
<dbReference type="InterPro" id="IPR000782">
    <property type="entry name" value="FAS1_domain"/>
</dbReference>
<dbReference type="eggNOG" id="COG0683">
    <property type="taxonomic scope" value="Bacteria"/>
</dbReference>
<evidence type="ECO:0000313" key="3">
    <source>
        <dbReference type="Proteomes" id="UP000019591"/>
    </source>
</evidence>
<dbReference type="Proteomes" id="UP000019591">
    <property type="component" value="Chromosome"/>
</dbReference>
<dbReference type="STRING" id="1286171.EAL2_c07760"/>
<protein>
    <submittedName>
        <fullName evidence="2">Putative secreted protein</fullName>
    </submittedName>
</protein>
<dbReference type="EMBL" id="CP007452">
    <property type="protein sequence ID" value="AHM56076.1"/>
    <property type="molecule type" value="Genomic_DNA"/>
</dbReference>
<organism evidence="2 3">
    <name type="scientific">Peptoclostridium acidaminophilum DSM 3953</name>
    <dbReference type="NCBI Taxonomy" id="1286171"/>
    <lineage>
        <taxon>Bacteria</taxon>
        <taxon>Bacillati</taxon>
        <taxon>Bacillota</taxon>
        <taxon>Clostridia</taxon>
        <taxon>Peptostreptococcales</taxon>
        <taxon>Peptoclostridiaceae</taxon>
        <taxon>Peptoclostridium</taxon>
    </lineage>
</organism>
<dbReference type="InterPro" id="IPR012854">
    <property type="entry name" value="Cu_amine_oxidase-like_N"/>
</dbReference>
<dbReference type="Gene3D" id="3.30.457.10">
    <property type="entry name" value="Copper amine oxidase-like, N-terminal domain"/>
    <property type="match status" value="1"/>
</dbReference>
<dbReference type="SUPFAM" id="SSF55383">
    <property type="entry name" value="Copper amine oxidase, domain N"/>
    <property type="match status" value="1"/>
</dbReference>
<dbReference type="Pfam" id="PF02469">
    <property type="entry name" value="Fasciclin"/>
    <property type="match status" value="1"/>
</dbReference>
<dbReference type="eggNOG" id="COG2335">
    <property type="taxonomic scope" value="Bacteria"/>
</dbReference>
<evidence type="ECO:0000313" key="2">
    <source>
        <dbReference type="EMBL" id="AHM56076.1"/>
    </source>
</evidence>
<dbReference type="SMART" id="SM00554">
    <property type="entry name" value="FAS1"/>
    <property type="match status" value="1"/>
</dbReference>
<dbReference type="InterPro" id="IPR036582">
    <property type="entry name" value="Mao_N_sf"/>
</dbReference>
<dbReference type="FunFam" id="2.30.180.10:FF:000019">
    <property type="entry name" value="Cell surface lipoprotein"/>
    <property type="match status" value="1"/>
</dbReference>
<accession>W8U544</accession>
<dbReference type="AlphaFoldDB" id="W8U544"/>
<keyword evidence="3" id="KW-1185">Reference proteome</keyword>